<evidence type="ECO:0000313" key="2">
    <source>
        <dbReference type="EMBL" id="MCD7465877.1"/>
    </source>
</evidence>
<reference evidence="2 3" key="1">
    <citation type="journal article" date="2021" name="BMC Genomics">
        <title>Datura genome reveals duplications of psychoactive alkaloid biosynthetic genes and high mutation rate following tissue culture.</title>
        <authorList>
            <person name="Rajewski A."/>
            <person name="Carter-House D."/>
            <person name="Stajich J."/>
            <person name="Litt A."/>
        </authorList>
    </citation>
    <scope>NUCLEOTIDE SEQUENCE [LARGE SCALE GENOMIC DNA]</scope>
    <source>
        <strain evidence="2">AR-01</strain>
    </source>
</reference>
<evidence type="ECO:0000313" key="3">
    <source>
        <dbReference type="Proteomes" id="UP000823775"/>
    </source>
</evidence>
<gene>
    <name evidence="2" type="ORF">HAX54_002069</name>
</gene>
<comment type="caution">
    <text evidence="2">The sequence shown here is derived from an EMBL/GenBank/DDBJ whole genome shotgun (WGS) entry which is preliminary data.</text>
</comment>
<organism evidence="2 3">
    <name type="scientific">Datura stramonium</name>
    <name type="common">Jimsonweed</name>
    <name type="synonym">Common thornapple</name>
    <dbReference type="NCBI Taxonomy" id="4076"/>
    <lineage>
        <taxon>Eukaryota</taxon>
        <taxon>Viridiplantae</taxon>
        <taxon>Streptophyta</taxon>
        <taxon>Embryophyta</taxon>
        <taxon>Tracheophyta</taxon>
        <taxon>Spermatophyta</taxon>
        <taxon>Magnoliopsida</taxon>
        <taxon>eudicotyledons</taxon>
        <taxon>Gunneridae</taxon>
        <taxon>Pentapetalae</taxon>
        <taxon>asterids</taxon>
        <taxon>lamiids</taxon>
        <taxon>Solanales</taxon>
        <taxon>Solanaceae</taxon>
        <taxon>Solanoideae</taxon>
        <taxon>Datureae</taxon>
        <taxon>Datura</taxon>
    </lineage>
</organism>
<feature type="region of interest" description="Disordered" evidence="1">
    <location>
        <begin position="1"/>
        <end position="27"/>
    </location>
</feature>
<evidence type="ECO:0000256" key="1">
    <source>
        <dbReference type="SAM" id="MobiDB-lite"/>
    </source>
</evidence>
<accession>A0ABS8T3C2</accession>
<dbReference type="EMBL" id="JACEIK010001091">
    <property type="protein sequence ID" value="MCD7465877.1"/>
    <property type="molecule type" value="Genomic_DNA"/>
</dbReference>
<keyword evidence="3" id="KW-1185">Reference proteome</keyword>
<protein>
    <submittedName>
        <fullName evidence="2">Uncharacterized protein</fullName>
    </submittedName>
</protein>
<proteinExistence type="predicted"/>
<feature type="non-terminal residue" evidence="2">
    <location>
        <position position="110"/>
    </location>
</feature>
<sequence>MASRANKGKEVATSRKGVKRLRKGVDPGVQPHLSEGVLCQLEHFLWRDTKVRVRGQVGHFTVRAFNVYLSMLEVDQEMYFVLLEKPPYRDIHHTLCGENLASRWARSKIG</sequence>
<dbReference type="Proteomes" id="UP000823775">
    <property type="component" value="Unassembled WGS sequence"/>
</dbReference>
<name>A0ABS8T3C2_DATST</name>